<evidence type="ECO:0000256" key="4">
    <source>
        <dbReference type="ARBA" id="ARBA00023098"/>
    </source>
</evidence>
<dbReference type="InterPro" id="IPR002641">
    <property type="entry name" value="PNPLA_dom"/>
</dbReference>
<keyword evidence="1" id="KW-0479">Metal-binding</keyword>
<dbReference type="Proteomes" id="UP001358417">
    <property type="component" value="Unassembled WGS sequence"/>
</dbReference>
<dbReference type="Pfam" id="PF01734">
    <property type="entry name" value="Patatin"/>
    <property type="match status" value="1"/>
</dbReference>
<name>A0AAV9NWM6_9EURO</name>
<evidence type="ECO:0000313" key="8">
    <source>
        <dbReference type="Proteomes" id="UP001358417"/>
    </source>
</evidence>
<dbReference type="Gene3D" id="3.30.40.10">
    <property type="entry name" value="Zinc/RING finger domain, C3HC4 (zinc finger)"/>
    <property type="match status" value="1"/>
</dbReference>
<dbReference type="PANTHER" id="PTHR24185:SF8">
    <property type="entry name" value="PNPLA DOMAIN-CONTAINING PROTEIN"/>
    <property type="match status" value="1"/>
</dbReference>
<dbReference type="InterPro" id="IPR017907">
    <property type="entry name" value="Znf_RING_CS"/>
</dbReference>
<feature type="active site" description="Proton acceptor" evidence="5">
    <location>
        <position position="369"/>
    </location>
</feature>
<dbReference type="InterPro" id="IPR016035">
    <property type="entry name" value="Acyl_Trfase/lysoPLipase"/>
</dbReference>
<dbReference type="AlphaFoldDB" id="A0AAV9NWM6"/>
<reference evidence="7 8" key="1">
    <citation type="submission" date="2023-08" db="EMBL/GenBank/DDBJ databases">
        <title>Black Yeasts Isolated from many extreme environments.</title>
        <authorList>
            <person name="Coleine C."/>
            <person name="Stajich J.E."/>
            <person name="Selbmann L."/>
        </authorList>
    </citation>
    <scope>NUCLEOTIDE SEQUENCE [LARGE SCALE GENOMIC DNA]</scope>
    <source>
        <strain evidence="7 8">CCFEE 5792</strain>
    </source>
</reference>
<evidence type="ECO:0000256" key="3">
    <source>
        <dbReference type="ARBA" id="ARBA00022833"/>
    </source>
</evidence>
<dbReference type="GO" id="GO:0047499">
    <property type="term" value="F:calcium-independent phospholipase A2 activity"/>
    <property type="evidence" value="ECO:0007669"/>
    <property type="project" value="TreeGrafter"/>
</dbReference>
<protein>
    <recommendedName>
        <fullName evidence="6">PNPLA domain-containing protein</fullName>
    </recommendedName>
</protein>
<organism evidence="7 8">
    <name type="scientific">Exophiala bonariae</name>
    <dbReference type="NCBI Taxonomy" id="1690606"/>
    <lineage>
        <taxon>Eukaryota</taxon>
        <taxon>Fungi</taxon>
        <taxon>Dikarya</taxon>
        <taxon>Ascomycota</taxon>
        <taxon>Pezizomycotina</taxon>
        <taxon>Eurotiomycetes</taxon>
        <taxon>Chaetothyriomycetidae</taxon>
        <taxon>Chaetothyriales</taxon>
        <taxon>Herpotrichiellaceae</taxon>
        <taxon>Exophiala</taxon>
    </lineage>
</organism>
<feature type="short sequence motif" description="GXSXG" evidence="5">
    <location>
        <begin position="190"/>
        <end position="194"/>
    </location>
</feature>
<dbReference type="GO" id="GO:0008270">
    <property type="term" value="F:zinc ion binding"/>
    <property type="evidence" value="ECO:0007669"/>
    <property type="project" value="UniProtKB-KW"/>
</dbReference>
<feature type="domain" description="PNPLA" evidence="6">
    <location>
        <begin position="152"/>
        <end position="382"/>
    </location>
</feature>
<dbReference type="EMBL" id="JAVRRD010000001">
    <property type="protein sequence ID" value="KAK5065438.1"/>
    <property type="molecule type" value="Genomic_DNA"/>
</dbReference>
<dbReference type="RefSeq" id="XP_064712762.1">
    <property type="nucleotide sequence ID" value="XM_064844902.1"/>
</dbReference>
<evidence type="ECO:0000256" key="5">
    <source>
        <dbReference type="PROSITE-ProRule" id="PRU01161"/>
    </source>
</evidence>
<evidence type="ECO:0000313" key="7">
    <source>
        <dbReference type="EMBL" id="KAK5065438.1"/>
    </source>
</evidence>
<accession>A0AAV9NWM6</accession>
<dbReference type="PANTHER" id="PTHR24185">
    <property type="entry name" value="CALCIUM-INDEPENDENT PHOSPHOLIPASE A2-GAMMA"/>
    <property type="match status" value="1"/>
</dbReference>
<comment type="caution">
    <text evidence="7">The sequence shown here is derived from an EMBL/GenBank/DDBJ whole genome shotgun (WGS) entry which is preliminary data.</text>
</comment>
<dbReference type="PROSITE" id="PS51635">
    <property type="entry name" value="PNPLA"/>
    <property type="match status" value="1"/>
</dbReference>
<dbReference type="GO" id="GO:0016020">
    <property type="term" value="C:membrane"/>
    <property type="evidence" value="ECO:0007669"/>
    <property type="project" value="TreeGrafter"/>
</dbReference>
<dbReference type="InterPro" id="IPR013083">
    <property type="entry name" value="Znf_RING/FYVE/PHD"/>
</dbReference>
<keyword evidence="5" id="KW-0378">Hydrolase</keyword>
<keyword evidence="5" id="KW-0442">Lipid degradation</keyword>
<dbReference type="PROSITE" id="PS00518">
    <property type="entry name" value="ZF_RING_1"/>
    <property type="match status" value="1"/>
</dbReference>
<sequence>FDPRHLFKVMYHDTLREALGERVISFGQSSDVILRTGVLNIVQNHLLKYFDDLVSRPELSSASIHLTNLQLYKEKWSQIYSDATCFCCISRTPQYRFPCGHLICENCVQIFGRSLVDEPWIYRIASCFLCAKEWAKEIAITVDAPTRGFSMLCMDGGGTRGVVPLTILKRLADQIDLPIPVQRHFNFISGVSSGTFSMFGLYPKAWSPAKCIEMFCEFAKLSFEKEKVSGATLLAWIERAIEEKASNIPLVAWMGKALHLYRRDGIYKAESIESVLKFVLGEQTMLDISYATEVGAKLCVLVATVLKQPSYRVFTNYNKIGQRGEKQEVNIIKPEDGGNAPLWDIARAASAAPCYFPVKEIPGVGTFQDVGLLRNDPTAIAFAEARALYPLVEQADMILSLGTGSLKASHENHGQQRSALQRVYDLVWEKAKDHQVEETFRHIPRYHRLNPELDDEYSLDDTSHMHVLKSKVETDESLSRPIETVARRAIASKFYFELAGLPKKVNGRYIGTGHILCSILGKEPAFAVLIKRLAFSSTQLYLNAEPIPGRWDDPCCLDKNGNFFKRVQLSIVHGISISLRTQGSLDESYPISGLPSTVDKLIQAQGLNAYFGTAEHRKRKRSSSSDGLESKKRRCIREVFLS</sequence>
<feature type="short sequence motif" description="GXGXXG" evidence="5">
    <location>
        <begin position="156"/>
        <end position="161"/>
    </location>
</feature>
<dbReference type="GO" id="GO:0019369">
    <property type="term" value="P:arachidonate metabolic process"/>
    <property type="evidence" value="ECO:0007669"/>
    <property type="project" value="TreeGrafter"/>
</dbReference>
<gene>
    <name evidence="7" type="ORF">LTR84_001276</name>
</gene>
<dbReference type="SUPFAM" id="SSF52151">
    <property type="entry name" value="FabD/lysophospholipase-like"/>
    <property type="match status" value="1"/>
</dbReference>
<dbReference type="Gene3D" id="3.40.1090.10">
    <property type="entry name" value="Cytosolic phospholipase A2 catalytic domain"/>
    <property type="match status" value="1"/>
</dbReference>
<proteinExistence type="predicted"/>
<keyword evidence="4 5" id="KW-0443">Lipid metabolism</keyword>
<evidence type="ECO:0000256" key="1">
    <source>
        <dbReference type="ARBA" id="ARBA00022723"/>
    </source>
</evidence>
<dbReference type="GO" id="GO:0016042">
    <property type="term" value="P:lipid catabolic process"/>
    <property type="evidence" value="ECO:0007669"/>
    <property type="project" value="UniProtKB-UniRule"/>
</dbReference>
<comment type="caution">
    <text evidence="5">Lacks conserved residue(s) required for the propagation of feature annotation.</text>
</comment>
<evidence type="ECO:0000259" key="6">
    <source>
        <dbReference type="PROSITE" id="PS51635"/>
    </source>
</evidence>
<keyword evidence="8" id="KW-1185">Reference proteome</keyword>
<feature type="non-terminal residue" evidence="7">
    <location>
        <position position="1"/>
    </location>
</feature>
<keyword evidence="3" id="KW-0862">Zinc</keyword>
<dbReference type="GO" id="GO:0046486">
    <property type="term" value="P:glycerolipid metabolic process"/>
    <property type="evidence" value="ECO:0007669"/>
    <property type="project" value="UniProtKB-ARBA"/>
</dbReference>
<keyword evidence="2" id="KW-0863">Zinc-finger</keyword>
<evidence type="ECO:0000256" key="2">
    <source>
        <dbReference type="ARBA" id="ARBA00022771"/>
    </source>
</evidence>
<feature type="active site" description="Nucleophile" evidence="5">
    <location>
        <position position="192"/>
    </location>
</feature>
<dbReference type="GeneID" id="89969498"/>